<organism evidence="2 3">
    <name type="scientific">Mucilaginibacter antarcticus</name>
    <dbReference type="NCBI Taxonomy" id="1855725"/>
    <lineage>
        <taxon>Bacteria</taxon>
        <taxon>Pseudomonadati</taxon>
        <taxon>Bacteroidota</taxon>
        <taxon>Sphingobacteriia</taxon>
        <taxon>Sphingobacteriales</taxon>
        <taxon>Sphingobacteriaceae</taxon>
        <taxon>Mucilaginibacter</taxon>
    </lineage>
</organism>
<dbReference type="Proteomes" id="UP001597601">
    <property type="component" value="Unassembled WGS sequence"/>
</dbReference>
<feature type="chain" id="PRO_5045065171" evidence="1">
    <location>
        <begin position="23"/>
        <end position="287"/>
    </location>
</feature>
<dbReference type="PROSITE" id="PS51257">
    <property type="entry name" value="PROKAR_LIPOPROTEIN"/>
    <property type="match status" value="1"/>
</dbReference>
<dbReference type="SUPFAM" id="SSF50956">
    <property type="entry name" value="Thermostable phytase (3-phytase)"/>
    <property type="match status" value="1"/>
</dbReference>
<feature type="signal peptide" evidence="1">
    <location>
        <begin position="1"/>
        <end position="22"/>
    </location>
</feature>
<evidence type="ECO:0000313" key="2">
    <source>
        <dbReference type="EMBL" id="MFD2865893.1"/>
    </source>
</evidence>
<keyword evidence="1" id="KW-0732">Signal</keyword>
<comment type="caution">
    <text evidence="2">The sequence shown here is derived from an EMBL/GenBank/DDBJ whole genome shotgun (WGS) entry which is preliminary data.</text>
</comment>
<evidence type="ECO:0000313" key="3">
    <source>
        <dbReference type="Proteomes" id="UP001597601"/>
    </source>
</evidence>
<name>A0ABW5XSY0_9SPHI</name>
<reference evidence="3" key="1">
    <citation type="journal article" date="2019" name="Int. J. Syst. Evol. Microbiol.">
        <title>The Global Catalogue of Microorganisms (GCM) 10K type strain sequencing project: providing services to taxonomists for standard genome sequencing and annotation.</title>
        <authorList>
            <consortium name="The Broad Institute Genomics Platform"/>
            <consortium name="The Broad Institute Genome Sequencing Center for Infectious Disease"/>
            <person name="Wu L."/>
            <person name="Ma J."/>
        </authorList>
    </citation>
    <scope>NUCLEOTIDE SEQUENCE [LARGE SCALE GENOMIC DNA]</scope>
    <source>
        <strain evidence="3">KCTC 52232</strain>
    </source>
</reference>
<protein>
    <submittedName>
        <fullName evidence="2">SdiA-regulated family protein</fullName>
    </submittedName>
</protein>
<keyword evidence="3" id="KW-1185">Reference proteome</keyword>
<evidence type="ECO:0000256" key="1">
    <source>
        <dbReference type="SAM" id="SignalP"/>
    </source>
</evidence>
<dbReference type="EMBL" id="JBHUON010000018">
    <property type="protein sequence ID" value="MFD2865893.1"/>
    <property type="molecule type" value="Genomic_DNA"/>
</dbReference>
<accession>A0ABW5XSY0</accession>
<dbReference type="RefSeq" id="WP_377129049.1">
    <property type="nucleotide sequence ID" value="NZ_JBHUON010000018.1"/>
</dbReference>
<gene>
    <name evidence="2" type="ORF">ACFSYC_14425</name>
</gene>
<proteinExistence type="predicted"/>
<sequence>MKTSKGILALSFISLAMLVAYACTEKKTYSSPPGYDLNNPIKDNTSDALTEVSGFTFHNGNPDTMFAQQDEEGKVFYFKPGSKETPKYTRFAKSGDYEDLAILGDQVVVMKSNGTLYIFPFNQVWSEEAANVVEVKDLLPKGEYESMYGDEKTGQLYILCKDCGGKRSKSTNGYIFKLGADADVTPAGEFNIDTQPIEAQVKKKKFEFRPSAFAKNERTNEWFIVASINKLLVVTDSAFKVKGVYPLNPAVFLQPEGLAFDNQNNLYISNEGDEITPGNVHKFVFKK</sequence>